<organism evidence="2">
    <name type="scientific">hydrothermal vent metagenome</name>
    <dbReference type="NCBI Taxonomy" id="652676"/>
    <lineage>
        <taxon>unclassified sequences</taxon>
        <taxon>metagenomes</taxon>
        <taxon>ecological metagenomes</taxon>
    </lineage>
</organism>
<gene>
    <name evidence="2" type="ORF">MNB_SV-14-367</name>
</gene>
<feature type="transmembrane region" description="Helical" evidence="1">
    <location>
        <begin position="55"/>
        <end position="77"/>
    </location>
</feature>
<feature type="transmembrane region" description="Helical" evidence="1">
    <location>
        <begin position="12"/>
        <end position="33"/>
    </location>
</feature>
<reference evidence="2" key="1">
    <citation type="submission" date="2016-10" db="EMBL/GenBank/DDBJ databases">
        <authorList>
            <person name="de Groot N.N."/>
        </authorList>
    </citation>
    <scope>NUCLEOTIDE SEQUENCE</scope>
</reference>
<protein>
    <submittedName>
        <fullName evidence="2">Ni-Fe hydrogenase, membrane subunit HyfF</fullName>
    </submittedName>
</protein>
<name>A0A1W1CV01_9ZZZZ</name>
<keyword evidence="1" id="KW-1133">Transmembrane helix</keyword>
<sequence>MIDASKSSHHLLLMLGAIFLLLVLLSIIFYKFIEVYQSMKYEGKEHKKEVYSGELVALMIFAIALLILMLPSSLSYLRSI</sequence>
<accession>A0A1W1CV01</accession>
<keyword evidence="1" id="KW-0812">Transmembrane</keyword>
<dbReference type="EMBL" id="FPHN01000278">
    <property type="protein sequence ID" value="SFV69589.1"/>
    <property type="molecule type" value="Genomic_DNA"/>
</dbReference>
<evidence type="ECO:0000313" key="2">
    <source>
        <dbReference type="EMBL" id="SFV69589.1"/>
    </source>
</evidence>
<proteinExistence type="predicted"/>
<keyword evidence="1" id="KW-0472">Membrane</keyword>
<evidence type="ECO:0000256" key="1">
    <source>
        <dbReference type="SAM" id="Phobius"/>
    </source>
</evidence>
<dbReference type="AlphaFoldDB" id="A0A1W1CV01"/>